<dbReference type="Proteomes" id="UP001319865">
    <property type="component" value="Chromosome"/>
</dbReference>
<evidence type="ECO:0000313" key="1">
    <source>
        <dbReference type="EMBL" id="BDB53586.1"/>
    </source>
</evidence>
<accession>A0ABM7V2V0</accession>
<dbReference type="EMBL" id="AP025183">
    <property type="protein sequence ID" value="BDB53586.1"/>
    <property type="molecule type" value="Genomic_DNA"/>
</dbReference>
<evidence type="ECO:0000313" key="2">
    <source>
        <dbReference type="Proteomes" id="UP001319865"/>
    </source>
</evidence>
<keyword evidence="2" id="KW-1185">Reference proteome</keyword>
<name>A0ABM7V2V0_9FLAO</name>
<dbReference type="RefSeq" id="WP_229329888.1">
    <property type="nucleotide sequence ID" value="NZ_AP025183.1"/>
</dbReference>
<reference evidence="1 2" key="2">
    <citation type="journal article" date="2022" name="Microorganisms">
        <title>Complete Genome Sequences of Two Flavobacterium ammonificans Strains and a Flavobacterium ammoniigenes Strain of Ammonifying Bacterioplankton Isolated from Surface River Water.</title>
        <authorList>
            <person name="Suda W."/>
            <person name="Ogata Y."/>
            <person name="Shindo C."/>
            <person name="Watanabe K."/>
        </authorList>
    </citation>
    <scope>NUCLEOTIDE SEQUENCE [LARGE SCALE GENOMIC DNA]</scope>
    <source>
        <strain evidence="1 2">GENT11</strain>
    </source>
</reference>
<evidence type="ECO:0008006" key="3">
    <source>
        <dbReference type="Google" id="ProtNLM"/>
    </source>
</evidence>
<sequence>MKKIWSGILIALLFSNCSDGDLSQEVISFDSVATQSCTNNGIIYKIKGQEALLIQIPSTSFTNEPTATGSPTIIDINTTNRVVYRFYNGAISSTMFCETIPPSSPTVSDEWIATAGKIHITTTAVKTTNASTGRTSITGYNHNIVFKNITFAKQNGTQVYETFAFGDYGQVISPLTLGFDETLEQCTITKQIYNYNSGEAITLDNIDSNLIQNQITPLNSPRTALLGTTNNKLTYRLYTNGVLTPSYFCSPTLPTVPAISQEWIAEAGVANVKGIIEVTTTNVLNSFTHRIVLKKATLVKGRNNFTLGDSHLLGELITTN</sequence>
<organism evidence="1 2">
    <name type="scientific">Flavobacterium ammonificans</name>
    <dbReference type="NCBI Taxonomy" id="1751056"/>
    <lineage>
        <taxon>Bacteria</taxon>
        <taxon>Pseudomonadati</taxon>
        <taxon>Bacteroidota</taxon>
        <taxon>Flavobacteriia</taxon>
        <taxon>Flavobacteriales</taxon>
        <taxon>Flavobacteriaceae</taxon>
        <taxon>Flavobacterium</taxon>
    </lineage>
</organism>
<protein>
    <recommendedName>
        <fullName evidence="3">Lipoprotein</fullName>
    </recommendedName>
</protein>
<reference evidence="1 2" key="1">
    <citation type="journal article" date="2022" name="Int. J. Syst. Evol. Microbiol.">
        <title>Flavobacterium ammonificans sp. nov. and Flavobacterium ammoniigenes sp. nov., ammonifying bacteria isolated from surface river water.</title>
        <authorList>
            <person name="Watanabe K."/>
            <person name="Kitamura T."/>
            <person name="Ogata Y."/>
            <person name="Shindo C."/>
            <person name="Suda W."/>
        </authorList>
    </citation>
    <scope>NUCLEOTIDE SEQUENCE [LARGE SCALE GENOMIC DNA]</scope>
    <source>
        <strain evidence="1 2">GENT11</strain>
    </source>
</reference>
<gene>
    <name evidence="1" type="ORF">GENT11_18980</name>
</gene>
<proteinExistence type="predicted"/>